<dbReference type="PANTHER" id="PTHR21094:SF2">
    <property type="entry name" value="GOLGI SNAP RECEPTOR COMPLEX MEMBER 1"/>
    <property type="match status" value="1"/>
</dbReference>
<evidence type="ECO:0000256" key="8">
    <source>
        <dbReference type="ARBA" id="ARBA00023034"/>
    </source>
</evidence>
<dbReference type="AlphaFoldDB" id="A0A0B6ZRG2"/>
<keyword evidence="6" id="KW-0653">Protein transport</keyword>
<comment type="similarity">
    <text evidence="2">Belongs to the GOSR1 family.</text>
</comment>
<feature type="compositionally biased region" description="Polar residues" evidence="10">
    <location>
        <begin position="74"/>
        <end position="88"/>
    </location>
</feature>
<dbReference type="GO" id="GO:0005484">
    <property type="term" value="F:SNAP receptor activity"/>
    <property type="evidence" value="ECO:0007669"/>
    <property type="project" value="TreeGrafter"/>
</dbReference>
<dbReference type="GO" id="GO:0048219">
    <property type="term" value="P:inter-Golgi cisterna vesicle-mediated transport"/>
    <property type="evidence" value="ECO:0007669"/>
    <property type="project" value="TreeGrafter"/>
</dbReference>
<keyword evidence="4" id="KW-0813">Transport</keyword>
<sequence>KCFYLSRTKSSHVSREDANIMKTLKTTMADMGNLWEDLRRQSRQLENEIDLKLVSFSKLGTTYSSHRDFDSLPLPTNTANTQAESSDTAPLLNKSNSEHMFDTMALEISQLLSKLTLINDRMVEYTQNIFSSSPSAALLHTLQRHRDILQDYSHEFQKTTANITAMREREDLLGSVRRDINAYKNSSGLNRRSDMYLKEHEHIRNSERLVDEQINVAIATKENLQSQGKLLTSITHKVNTFANRFPVINSLVQRINIRKRRDSIVLGLVISVCIILLLLYAFH</sequence>
<keyword evidence="5 11" id="KW-0812">Transmembrane</keyword>
<proteinExistence type="inferred from homology"/>
<gene>
    <name evidence="12" type="primary">ORF77253</name>
</gene>
<dbReference type="PANTHER" id="PTHR21094">
    <property type="entry name" value="GOS-28 SNARE- RELATED"/>
    <property type="match status" value="1"/>
</dbReference>
<evidence type="ECO:0000256" key="6">
    <source>
        <dbReference type="ARBA" id="ARBA00022927"/>
    </source>
</evidence>
<evidence type="ECO:0000256" key="11">
    <source>
        <dbReference type="SAM" id="Phobius"/>
    </source>
</evidence>
<evidence type="ECO:0000256" key="2">
    <source>
        <dbReference type="ARBA" id="ARBA00008473"/>
    </source>
</evidence>
<dbReference type="GO" id="GO:0031201">
    <property type="term" value="C:SNARE complex"/>
    <property type="evidence" value="ECO:0007669"/>
    <property type="project" value="TreeGrafter"/>
</dbReference>
<evidence type="ECO:0000256" key="4">
    <source>
        <dbReference type="ARBA" id="ARBA00022448"/>
    </source>
</evidence>
<dbReference type="EMBL" id="HACG01024313">
    <property type="protein sequence ID" value="CEK71178.1"/>
    <property type="molecule type" value="Transcribed_RNA"/>
</dbReference>
<dbReference type="GO" id="GO:0005801">
    <property type="term" value="C:cis-Golgi network"/>
    <property type="evidence" value="ECO:0007669"/>
    <property type="project" value="InterPro"/>
</dbReference>
<dbReference type="GO" id="GO:0015031">
    <property type="term" value="P:protein transport"/>
    <property type="evidence" value="ECO:0007669"/>
    <property type="project" value="UniProtKB-KW"/>
</dbReference>
<organism evidence="12">
    <name type="scientific">Arion vulgaris</name>
    <dbReference type="NCBI Taxonomy" id="1028688"/>
    <lineage>
        <taxon>Eukaryota</taxon>
        <taxon>Metazoa</taxon>
        <taxon>Spiralia</taxon>
        <taxon>Lophotrochozoa</taxon>
        <taxon>Mollusca</taxon>
        <taxon>Gastropoda</taxon>
        <taxon>Heterobranchia</taxon>
        <taxon>Euthyneura</taxon>
        <taxon>Panpulmonata</taxon>
        <taxon>Eupulmonata</taxon>
        <taxon>Stylommatophora</taxon>
        <taxon>Helicina</taxon>
        <taxon>Arionoidea</taxon>
        <taxon>Arionidae</taxon>
        <taxon>Arion</taxon>
    </lineage>
</organism>
<dbReference type="Pfam" id="PF12352">
    <property type="entry name" value="V-SNARE_C"/>
    <property type="match status" value="1"/>
</dbReference>
<dbReference type="GO" id="GO:0005797">
    <property type="term" value="C:Golgi medial cisterna"/>
    <property type="evidence" value="ECO:0007669"/>
    <property type="project" value="TreeGrafter"/>
</dbReference>
<evidence type="ECO:0000256" key="7">
    <source>
        <dbReference type="ARBA" id="ARBA00022989"/>
    </source>
</evidence>
<evidence type="ECO:0000256" key="5">
    <source>
        <dbReference type="ARBA" id="ARBA00022692"/>
    </source>
</evidence>
<reference evidence="12" key="1">
    <citation type="submission" date="2014-12" db="EMBL/GenBank/DDBJ databases">
        <title>Insight into the proteome of Arion vulgaris.</title>
        <authorList>
            <person name="Aradska J."/>
            <person name="Bulat T."/>
            <person name="Smidak R."/>
            <person name="Sarate P."/>
            <person name="Gangsoo J."/>
            <person name="Sialana F."/>
            <person name="Bilban M."/>
            <person name="Lubec G."/>
        </authorList>
    </citation>
    <scope>NUCLEOTIDE SEQUENCE</scope>
    <source>
        <tissue evidence="12">Skin</tissue>
    </source>
</reference>
<comment type="subcellular location">
    <subcellularLocation>
        <location evidence="1">Golgi apparatus membrane</location>
        <topology evidence="1">Single-pass type IV membrane protein</topology>
    </subcellularLocation>
</comment>
<keyword evidence="9 11" id="KW-0472">Membrane</keyword>
<feature type="region of interest" description="Disordered" evidence="10">
    <location>
        <begin position="70"/>
        <end position="92"/>
    </location>
</feature>
<feature type="non-terminal residue" evidence="12">
    <location>
        <position position="1"/>
    </location>
</feature>
<keyword evidence="8" id="KW-0333">Golgi apparatus</keyword>
<dbReference type="GO" id="GO:0006888">
    <property type="term" value="P:endoplasmic reticulum to Golgi vesicle-mediated transport"/>
    <property type="evidence" value="ECO:0007669"/>
    <property type="project" value="InterPro"/>
</dbReference>
<feature type="transmembrane region" description="Helical" evidence="11">
    <location>
        <begin position="264"/>
        <end position="282"/>
    </location>
</feature>
<accession>A0A0B6ZRG2</accession>
<evidence type="ECO:0000256" key="3">
    <source>
        <dbReference type="ARBA" id="ARBA00015612"/>
    </source>
</evidence>
<dbReference type="GO" id="GO:0006906">
    <property type="term" value="P:vesicle fusion"/>
    <property type="evidence" value="ECO:0007669"/>
    <property type="project" value="TreeGrafter"/>
</dbReference>
<dbReference type="CDD" id="cd15864">
    <property type="entry name" value="SNARE_GS28"/>
    <property type="match status" value="1"/>
</dbReference>
<dbReference type="GO" id="GO:0000139">
    <property type="term" value="C:Golgi membrane"/>
    <property type="evidence" value="ECO:0007669"/>
    <property type="project" value="UniProtKB-SubCell"/>
</dbReference>
<keyword evidence="7 11" id="KW-1133">Transmembrane helix</keyword>
<evidence type="ECO:0000256" key="10">
    <source>
        <dbReference type="SAM" id="MobiDB-lite"/>
    </source>
</evidence>
<evidence type="ECO:0000313" key="12">
    <source>
        <dbReference type="EMBL" id="CEK71178.1"/>
    </source>
</evidence>
<evidence type="ECO:0000256" key="1">
    <source>
        <dbReference type="ARBA" id="ARBA00004409"/>
    </source>
</evidence>
<protein>
    <recommendedName>
        <fullName evidence="3">Golgi SNAP receptor complex member 1</fullName>
    </recommendedName>
</protein>
<evidence type="ECO:0000256" key="9">
    <source>
        <dbReference type="ARBA" id="ARBA00023136"/>
    </source>
</evidence>
<name>A0A0B6ZRG2_9EUPU</name>
<dbReference type="InterPro" id="IPR023601">
    <property type="entry name" value="Golgi_SNAP_su1"/>
</dbReference>